<dbReference type="InterPro" id="IPR036388">
    <property type="entry name" value="WH-like_DNA-bd_sf"/>
</dbReference>
<dbReference type="Pfam" id="PF07514">
    <property type="entry name" value="TraI_2"/>
    <property type="match status" value="1"/>
</dbReference>
<sequence length="565" mass="62045">MNSCSNWRRKRAGRRRRRRPRISVAQRRRWRERMFKLRKFFTSGSAVEIPDDGRSVPGTPEGFYAPLTTDSLLMPKNRAQCLKQIRDNNMMPKPLCEAMCCAPVYSLLLSTQNVPAAREGRWSHAGGFGDLTLLHTSYAVRLARAHMFPPGASAEEQAAQGAAWHAVIFWSALFYHLPLLAHLEGKLFSGRGWQPGISVPDEAYRFRFRQLPPQGTEAQQLAAVIAGGLLPEGAAAWLATVPGALQNLAGAFWHQHPEMALIRDVLQEAARQAESPLLNGGIVATASHIASAEVFTGEVVVSGKTESTVASAVSGEEAAAEGNTVSGNAAESVQEQPEMRQQQAENPTTPDSSEGSEGDAGCETESIPTDEDTAMLVSMFAEEARAPEKGEDDSPSGEVVAPVSSTGEISAAGHGEICQSYQDAEQQEYCEAESDAVNPDLTGERFLEWLKDGLKNSSLSFNNKGDKIHVVAGFVFIPVPGVFYDYLKARQLPGEKREELQAAFERLNIHKRKDNQRFYHARIAEAPGKTHDYKILKGYLIKGRGLMDTGDLNDSPNFFFSERRR</sequence>
<feature type="compositionally biased region" description="Polar residues" evidence="1">
    <location>
        <begin position="323"/>
        <end position="353"/>
    </location>
</feature>
<feature type="compositionally biased region" description="Acidic residues" evidence="1">
    <location>
        <begin position="354"/>
        <end position="369"/>
    </location>
</feature>
<evidence type="ECO:0000256" key="1">
    <source>
        <dbReference type="SAM" id="MobiDB-lite"/>
    </source>
</evidence>
<dbReference type="NCBIfam" id="TIGR03760">
    <property type="entry name" value="ICE_TraI_Pfluor"/>
    <property type="match status" value="1"/>
</dbReference>
<dbReference type="KEGG" id="ecq:ECED1_3499"/>
<feature type="domain" description="Uncharacterised" evidence="2">
    <location>
        <begin position="67"/>
        <end position="272"/>
    </location>
</feature>
<feature type="compositionally biased region" description="Basic residues" evidence="1">
    <location>
        <begin position="7"/>
        <end position="22"/>
    </location>
</feature>
<dbReference type="Proteomes" id="UP000000748">
    <property type="component" value="Chromosome"/>
</dbReference>
<evidence type="ECO:0000259" key="2">
    <source>
        <dbReference type="Pfam" id="PF07514"/>
    </source>
</evidence>
<gene>
    <name evidence="4" type="ordered locus">ECED1_3499</name>
</gene>
<dbReference type="Gene3D" id="1.10.3210.40">
    <property type="match status" value="1"/>
</dbReference>
<feature type="compositionally biased region" description="Low complexity" evidence="1">
    <location>
        <begin position="312"/>
        <end position="322"/>
    </location>
</feature>
<evidence type="ECO:0000313" key="4">
    <source>
        <dbReference type="EMBL" id="CAR09506.1"/>
    </source>
</evidence>
<dbReference type="InterPro" id="IPR022391">
    <property type="entry name" value="ICE_relaxase_PFGI-1"/>
</dbReference>
<dbReference type="AlphaFoldDB" id="B7MZI8"/>
<feature type="region of interest" description="Disordered" evidence="1">
    <location>
        <begin position="312"/>
        <end position="369"/>
    </location>
</feature>
<dbReference type="Pfam" id="PF07515">
    <property type="entry name" value="TraI_2_C"/>
    <property type="match status" value="1"/>
</dbReference>
<dbReference type="Gene3D" id="1.10.10.10">
    <property type="entry name" value="Winged helix-like DNA-binding domain superfamily/Winged helix DNA-binding domain"/>
    <property type="match status" value="1"/>
</dbReference>
<proteinExistence type="predicted"/>
<feature type="domain" description="Putative conjugal transfer nickase/helicase TraI C-terminal" evidence="3">
    <location>
        <begin position="442"/>
        <end position="547"/>
    </location>
</feature>
<dbReference type="InterPro" id="IPR011119">
    <property type="entry name" value="Unchr_helicase_relaxase_TraI"/>
</dbReference>
<feature type="region of interest" description="Disordered" evidence="1">
    <location>
        <begin position="1"/>
        <end position="22"/>
    </location>
</feature>
<evidence type="ECO:0008006" key="6">
    <source>
        <dbReference type="Google" id="ProtNLM"/>
    </source>
</evidence>
<evidence type="ECO:0000259" key="3">
    <source>
        <dbReference type="Pfam" id="PF07515"/>
    </source>
</evidence>
<name>B7MZI8_ECO81</name>
<dbReference type="EMBL" id="CU928162">
    <property type="protein sequence ID" value="CAR09506.1"/>
    <property type="molecule type" value="Genomic_DNA"/>
</dbReference>
<dbReference type="Gene3D" id="2.40.10.200">
    <property type="entry name" value="STY4665 C-terminal domain-like"/>
    <property type="match status" value="1"/>
</dbReference>
<dbReference type="SUPFAM" id="SSF46785">
    <property type="entry name" value="Winged helix' DNA-binding domain"/>
    <property type="match status" value="1"/>
</dbReference>
<dbReference type="HOGENOM" id="CLU_023668_2_0_6"/>
<dbReference type="InterPro" id="IPR011093">
    <property type="entry name" value="TraI_2_C"/>
</dbReference>
<dbReference type="InterPro" id="IPR036390">
    <property type="entry name" value="WH_DNA-bd_sf"/>
</dbReference>
<reference evidence="5" key="1">
    <citation type="journal article" date="2009" name="PLoS Genet.">
        <title>Organised genome dynamics in the Escherichia coli species results in highly diverse adaptive paths.</title>
        <authorList>
            <person name="Touchon M."/>
            <person name="Hoede C."/>
            <person name="Tenaillon O."/>
            <person name="Barbe V."/>
            <person name="Baeriswyl S."/>
            <person name="Bidet P."/>
            <person name="Bingen E."/>
            <person name="Bonacorsi S."/>
            <person name="Bouchier C."/>
            <person name="Bouvet O."/>
            <person name="Calteau A."/>
            <person name="Chiapello H."/>
            <person name="Clermont O."/>
            <person name="Cruveiller S."/>
            <person name="Danchin A."/>
            <person name="Diard M."/>
            <person name="Dossat C."/>
            <person name="Karoui M.E."/>
            <person name="Frapy E."/>
            <person name="Garry L."/>
            <person name="Ghigo J.M."/>
            <person name="Gilles A.M."/>
            <person name="Johnson J."/>
            <person name="Le Bouguenec C."/>
            <person name="Lescat M."/>
            <person name="Mangenot S."/>
            <person name="Martinez-Jehanne V."/>
            <person name="Matic I."/>
            <person name="Nassif X."/>
            <person name="Oztas S."/>
            <person name="Petit M.A."/>
            <person name="Pichon C."/>
            <person name="Rouy Z."/>
            <person name="Ruf C.S."/>
            <person name="Schneider D."/>
            <person name="Tourret J."/>
            <person name="Vacherie B."/>
            <person name="Vallenet D."/>
            <person name="Medigue C."/>
            <person name="Rocha E.P.C."/>
            <person name="Denamur E."/>
        </authorList>
    </citation>
    <scope>NUCLEOTIDE SEQUENCE [LARGE SCALE GENOMIC DNA]</scope>
    <source>
        <strain evidence="5">ED1a</strain>
    </source>
</reference>
<protein>
    <recommendedName>
        <fullName evidence="6">Helicase</fullName>
    </recommendedName>
</protein>
<accession>B7MZI8</accession>
<evidence type="ECO:0000313" key="5">
    <source>
        <dbReference type="Proteomes" id="UP000000748"/>
    </source>
</evidence>
<organism evidence="4 5">
    <name type="scientific">Escherichia coli O81 (strain ED1a)</name>
    <dbReference type="NCBI Taxonomy" id="585397"/>
    <lineage>
        <taxon>Bacteria</taxon>
        <taxon>Pseudomonadati</taxon>
        <taxon>Pseudomonadota</taxon>
        <taxon>Gammaproteobacteria</taxon>
        <taxon>Enterobacterales</taxon>
        <taxon>Enterobacteriaceae</taxon>
        <taxon>Escherichia</taxon>
    </lineage>
</organism>